<keyword evidence="4 6" id="KW-0694">RNA-binding</keyword>
<dbReference type="Proteomes" id="UP000485484">
    <property type="component" value="Unassembled WGS sequence"/>
</dbReference>
<protein>
    <recommendedName>
        <fullName evidence="4">Small ribosomal subunit protein uS15</fullName>
    </recommendedName>
</protein>
<evidence type="ECO:0000256" key="7">
    <source>
        <dbReference type="SAM" id="MobiDB-lite"/>
    </source>
</evidence>
<keyword evidence="4 6" id="KW-0699">rRNA-binding</keyword>
<dbReference type="GO" id="GO:0019843">
    <property type="term" value="F:rRNA binding"/>
    <property type="evidence" value="ECO:0007669"/>
    <property type="project" value="UniProtKB-UniRule"/>
</dbReference>
<evidence type="ECO:0000256" key="2">
    <source>
        <dbReference type="ARBA" id="ARBA00023274"/>
    </source>
</evidence>
<evidence type="ECO:0000256" key="3">
    <source>
        <dbReference type="ARBA" id="ARBA00064542"/>
    </source>
</evidence>
<evidence type="ECO:0000256" key="5">
    <source>
        <dbReference type="RuleBase" id="RU003919"/>
    </source>
</evidence>
<reference evidence="8 9" key="1">
    <citation type="submission" date="2017-02" db="EMBL/GenBank/DDBJ databases">
        <title>Delving into the versatile metabolic prowess of the omnipresent phylum Bacteroidetes.</title>
        <authorList>
            <person name="Nobu M.K."/>
            <person name="Mei R."/>
            <person name="Narihiro T."/>
            <person name="Kuroda K."/>
            <person name="Liu W.-T."/>
        </authorList>
    </citation>
    <scope>NUCLEOTIDE SEQUENCE [LARGE SCALE GENOMIC DNA]</scope>
    <source>
        <strain evidence="8">ADurb.Bin417</strain>
    </source>
</reference>
<dbReference type="AlphaFoldDB" id="A0A1V5MIM2"/>
<dbReference type="Gene3D" id="6.10.250.3130">
    <property type="match status" value="1"/>
</dbReference>
<evidence type="ECO:0000313" key="9">
    <source>
        <dbReference type="Proteomes" id="UP000485484"/>
    </source>
</evidence>
<comment type="function">
    <text evidence="4 6">One of the primary rRNA binding proteins, it binds directly to 16S rRNA where it helps nucleate assembly of the platform of the 30S subunit by binding and bridging several RNA helices of the 16S rRNA.</text>
</comment>
<sequence>MLTAEEKTNLISSFHRHGKDTGSPEVQISLLTERINRLGDHFRTHAKDHNSRRGLLVMIGQRRKLLSYLKRLNPSTYDKVISKLGLRK</sequence>
<accession>A0A1V5MIM2</accession>
<evidence type="ECO:0000256" key="4">
    <source>
        <dbReference type="HAMAP-Rule" id="MF_01343"/>
    </source>
</evidence>
<dbReference type="Pfam" id="PF00312">
    <property type="entry name" value="Ribosomal_S15"/>
    <property type="match status" value="1"/>
</dbReference>
<evidence type="ECO:0000256" key="6">
    <source>
        <dbReference type="RuleBase" id="RU004524"/>
    </source>
</evidence>
<dbReference type="FunFam" id="1.10.287.10:FF:000002">
    <property type="entry name" value="30S ribosomal protein S15"/>
    <property type="match status" value="1"/>
</dbReference>
<dbReference type="Gene3D" id="1.10.287.10">
    <property type="entry name" value="S15/NS1, RNA-binding"/>
    <property type="match status" value="1"/>
</dbReference>
<comment type="similarity">
    <text evidence="4 5">Belongs to the universal ribosomal protein uS15 family.</text>
</comment>
<dbReference type="NCBIfam" id="TIGR00952">
    <property type="entry name" value="S15_bact"/>
    <property type="match status" value="1"/>
</dbReference>
<dbReference type="GO" id="GO:0022627">
    <property type="term" value="C:cytosolic small ribosomal subunit"/>
    <property type="evidence" value="ECO:0007669"/>
    <property type="project" value="TreeGrafter"/>
</dbReference>
<comment type="caution">
    <text evidence="8">The sequence shown here is derived from an EMBL/GenBank/DDBJ whole genome shotgun (WGS) entry which is preliminary data.</text>
</comment>
<dbReference type="CDD" id="cd00353">
    <property type="entry name" value="Ribosomal_S15p_S13e"/>
    <property type="match status" value="1"/>
</dbReference>
<dbReference type="GO" id="GO:0003735">
    <property type="term" value="F:structural constituent of ribosome"/>
    <property type="evidence" value="ECO:0007669"/>
    <property type="project" value="InterPro"/>
</dbReference>
<evidence type="ECO:0000256" key="1">
    <source>
        <dbReference type="ARBA" id="ARBA00022980"/>
    </source>
</evidence>
<dbReference type="InterPro" id="IPR005290">
    <property type="entry name" value="Ribosomal_uS15_bac-type"/>
</dbReference>
<dbReference type="PROSITE" id="PS00362">
    <property type="entry name" value="RIBOSOMAL_S15"/>
    <property type="match status" value="1"/>
</dbReference>
<organism evidence="8 9">
    <name type="scientific">candidate division TA06 bacterium ADurb.Bin417</name>
    <dbReference type="NCBI Taxonomy" id="1852828"/>
    <lineage>
        <taxon>Bacteria</taxon>
        <taxon>Bacteria division TA06</taxon>
    </lineage>
</organism>
<keyword evidence="2 4" id="KW-0687">Ribonucleoprotein</keyword>
<dbReference type="PANTHER" id="PTHR23321">
    <property type="entry name" value="RIBOSOMAL PROTEIN S15, BACTERIAL AND ORGANELLAR"/>
    <property type="match status" value="1"/>
</dbReference>
<dbReference type="InterPro" id="IPR009068">
    <property type="entry name" value="uS15_NS1_RNA-bd_sf"/>
</dbReference>
<dbReference type="EMBL" id="MWAK01000056">
    <property type="protein sequence ID" value="OPZ92942.1"/>
    <property type="molecule type" value="Genomic_DNA"/>
</dbReference>
<dbReference type="PANTHER" id="PTHR23321:SF26">
    <property type="entry name" value="SMALL RIBOSOMAL SUBUNIT PROTEIN US15M"/>
    <property type="match status" value="1"/>
</dbReference>
<proteinExistence type="inferred from homology"/>
<comment type="subunit">
    <text evidence="3 4">Part of the 30S ribosomal subunit. Forms a bridge to the 50S subunit in the 70S ribosome, contacting the 23S rRNA.</text>
</comment>
<name>A0A1V5MIM2_UNCT6</name>
<feature type="region of interest" description="Disordered" evidence="7">
    <location>
        <begin position="1"/>
        <end position="23"/>
    </location>
</feature>
<dbReference type="SMART" id="SM01387">
    <property type="entry name" value="Ribosomal_S15"/>
    <property type="match status" value="1"/>
</dbReference>
<dbReference type="InterPro" id="IPR000589">
    <property type="entry name" value="Ribosomal_uS15"/>
</dbReference>
<gene>
    <name evidence="4 8" type="primary">rpsO</name>
    <name evidence="8" type="ORF">BWY73_00565</name>
</gene>
<dbReference type="HAMAP" id="MF_01343_B">
    <property type="entry name" value="Ribosomal_uS15_B"/>
    <property type="match status" value="1"/>
</dbReference>
<comment type="function">
    <text evidence="4">Forms an intersubunit bridge (bridge B4) with the 23S rRNA of the 50S subunit in the ribosome.</text>
</comment>
<dbReference type="SUPFAM" id="SSF47060">
    <property type="entry name" value="S15/NS1 RNA-binding domain"/>
    <property type="match status" value="1"/>
</dbReference>
<dbReference type="GO" id="GO:0006412">
    <property type="term" value="P:translation"/>
    <property type="evidence" value="ECO:0007669"/>
    <property type="project" value="UniProtKB-UniRule"/>
</dbReference>
<keyword evidence="1 4" id="KW-0689">Ribosomal protein</keyword>
<evidence type="ECO:0000313" key="8">
    <source>
        <dbReference type="EMBL" id="OPZ92942.1"/>
    </source>
</evidence>